<proteinExistence type="predicted"/>
<dbReference type="InterPro" id="IPR007110">
    <property type="entry name" value="Ig-like_dom"/>
</dbReference>
<dbReference type="InterPro" id="IPR036179">
    <property type="entry name" value="Ig-like_dom_sf"/>
</dbReference>
<dbReference type="SUPFAM" id="SSF48726">
    <property type="entry name" value="Immunoglobulin"/>
    <property type="match status" value="1"/>
</dbReference>
<dbReference type="InterPro" id="IPR013783">
    <property type="entry name" value="Ig-like_fold"/>
</dbReference>
<dbReference type="Gene3D" id="2.60.40.10">
    <property type="entry name" value="Immunoglobulins"/>
    <property type="match status" value="1"/>
</dbReference>
<dbReference type="PROSITE" id="PS50835">
    <property type="entry name" value="IG_LIKE"/>
    <property type="match status" value="1"/>
</dbReference>
<dbReference type="EMBL" id="JAMKFB020000009">
    <property type="protein sequence ID" value="KAL0184574.1"/>
    <property type="molecule type" value="Genomic_DNA"/>
</dbReference>
<dbReference type="AlphaFoldDB" id="A0ABD0QEL9"/>
<feature type="domain" description="Ig-like" evidence="1">
    <location>
        <begin position="1"/>
        <end position="58"/>
    </location>
</feature>
<gene>
    <name evidence="2" type="ORF">M9458_020270</name>
</gene>
<organism evidence="2 3">
    <name type="scientific">Cirrhinus mrigala</name>
    <name type="common">Mrigala</name>
    <dbReference type="NCBI Taxonomy" id="683832"/>
    <lineage>
        <taxon>Eukaryota</taxon>
        <taxon>Metazoa</taxon>
        <taxon>Chordata</taxon>
        <taxon>Craniata</taxon>
        <taxon>Vertebrata</taxon>
        <taxon>Euteleostomi</taxon>
        <taxon>Actinopterygii</taxon>
        <taxon>Neopterygii</taxon>
        <taxon>Teleostei</taxon>
        <taxon>Ostariophysi</taxon>
        <taxon>Cypriniformes</taxon>
        <taxon>Cyprinidae</taxon>
        <taxon>Labeoninae</taxon>
        <taxon>Labeonini</taxon>
        <taxon>Cirrhinus</taxon>
    </lineage>
</organism>
<comment type="caution">
    <text evidence="2">The sequence shown here is derived from an EMBL/GenBank/DDBJ whole genome shotgun (WGS) entry which is preliminary data.</text>
</comment>
<feature type="non-terminal residue" evidence="2">
    <location>
        <position position="1"/>
    </location>
</feature>
<evidence type="ECO:0000313" key="3">
    <source>
        <dbReference type="Proteomes" id="UP001529510"/>
    </source>
</evidence>
<evidence type="ECO:0000259" key="1">
    <source>
        <dbReference type="PROSITE" id="PS50835"/>
    </source>
</evidence>
<dbReference type="Pfam" id="PF07679">
    <property type="entry name" value="I-set"/>
    <property type="match status" value="1"/>
</dbReference>
<name>A0ABD0QEL9_CIRMR</name>
<keyword evidence="3" id="KW-1185">Reference proteome</keyword>
<accession>A0ABD0QEL9</accession>
<dbReference type="Proteomes" id="UP001529510">
    <property type="component" value="Unassembled WGS sequence"/>
</dbReference>
<sequence length="62" mass="7091">LDWYNPQGERMVPSQRVALHNEGVRSRLTLYNAKIEDAGIYRCQANDAQGHTEEATVVLEIY</sequence>
<protein>
    <recommendedName>
        <fullName evidence="1">Ig-like domain-containing protein</fullName>
    </recommendedName>
</protein>
<feature type="non-terminal residue" evidence="2">
    <location>
        <position position="62"/>
    </location>
</feature>
<evidence type="ECO:0000313" key="2">
    <source>
        <dbReference type="EMBL" id="KAL0184574.1"/>
    </source>
</evidence>
<dbReference type="InterPro" id="IPR013098">
    <property type="entry name" value="Ig_I-set"/>
</dbReference>
<reference evidence="2 3" key="1">
    <citation type="submission" date="2024-05" db="EMBL/GenBank/DDBJ databases">
        <title>Genome sequencing and assembly of Indian major carp, Cirrhinus mrigala (Hamilton, 1822).</title>
        <authorList>
            <person name="Mohindra V."/>
            <person name="Chowdhury L.M."/>
            <person name="Lal K."/>
            <person name="Jena J.K."/>
        </authorList>
    </citation>
    <scope>NUCLEOTIDE SEQUENCE [LARGE SCALE GENOMIC DNA]</scope>
    <source>
        <strain evidence="2">CM1030</strain>
        <tissue evidence="2">Blood</tissue>
    </source>
</reference>